<organism evidence="3 4">
    <name type="scientific">Coffea canephora</name>
    <name type="common">Robusta coffee</name>
    <dbReference type="NCBI Taxonomy" id="49390"/>
    <lineage>
        <taxon>Eukaryota</taxon>
        <taxon>Viridiplantae</taxon>
        <taxon>Streptophyta</taxon>
        <taxon>Embryophyta</taxon>
        <taxon>Tracheophyta</taxon>
        <taxon>Spermatophyta</taxon>
        <taxon>Magnoliopsida</taxon>
        <taxon>eudicotyledons</taxon>
        <taxon>Gunneridae</taxon>
        <taxon>Pentapetalae</taxon>
        <taxon>asterids</taxon>
        <taxon>lamiids</taxon>
        <taxon>Gentianales</taxon>
        <taxon>Rubiaceae</taxon>
        <taxon>Ixoroideae</taxon>
        <taxon>Gardenieae complex</taxon>
        <taxon>Bertiereae - Coffeeae clade</taxon>
        <taxon>Coffeeae</taxon>
        <taxon>Coffea</taxon>
    </lineage>
</organism>
<dbReference type="InParanoid" id="A0A068VMJ9"/>
<dbReference type="GO" id="GO:0008422">
    <property type="term" value="F:beta-glucosidase activity"/>
    <property type="evidence" value="ECO:0007669"/>
    <property type="project" value="TreeGrafter"/>
</dbReference>
<dbReference type="Gramene" id="CDP21926">
    <property type="protein sequence ID" value="CDP21926"/>
    <property type="gene ID" value="GSCOC_T00010420001"/>
</dbReference>
<dbReference type="EMBL" id="HG746950">
    <property type="protein sequence ID" value="CDP21926.1"/>
    <property type="molecule type" value="Genomic_DNA"/>
</dbReference>
<dbReference type="InterPro" id="IPR001360">
    <property type="entry name" value="Glyco_hydro_1"/>
</dbReference>
<dbReference type="AlphaFoldDB" id="A0A068VMJ9"/>
<comment type="similarity">
    <text evidence="1 2">Belongs to the glycosyl hydrolase 1 family.</text>
</comment>
<sequence length="119" mass="14063">FFYVYPKGLTELLVHVKKNYKNPTIYITENGYDESNINSLEQAIRDTKRIKFYIGHFKAVKAAIEKGVDVRGFLAWTFLDTFEWTAGFTEKFGIIYVDFKNGLKRYPKHSAHWLKQFLK</sequence>
<dbReference type="InterPro" id="IPR017853">
    <property type="entry name" value="GH"/>
</dbReference>
<dbReference type="Gene3D" id="3.20.20.80">
    <property type="entry name" value="Glycosidases"/>
    <property type="match status" value="1"/>
</dbReference>
<dbReference type="Proteomes" id="UP000295252">
    <property type="component" value="Unassembled WGS sequence"/>
</dbReference>
<evidence type="ECO:0000313" key="3">
    <source>
        <dbReference type="EMBL" id="CDP21926.1"/>
    </source>
</evidence>
<name>A0A068VMJ9_COFCA</name>
<dbReference type="OMA" id="ARIDYCH"/>
<evidence type="ECO:0000256" key="1">
    <source>
        <dbReference type="ARBA" id="ARBA00010838"/>
    </source>
</evidence>
<dbReference type="Pfam" id="PF00232">
    <property type="entry name" value="Glyco_hydro_1"/>
    <property type="match status" value="1"/>
</dbReference>
<dbReference type="PRINTS" id="PR00131">
    <property type="entry name" value="GLHYDRLASE1"/>
</dbReference>
<dbReference type="PhylomeDB" id="A0A068VMJ9"/>
<dbReference type="SUPFAM" id="SSF51445">
    <property type="entry name" value="(Trans)glycosidases"/>
    <property type="match status" value="1"/>
</dbReference>
<reference evidence="4" key="1">
    <citation type="journal article" date="2014" name="Science">
        <title>The coffee genome provides insight into the convergent evolution of caffeine biosynthesis.</title>
        <authorList>
            <person name="Denoeud F."/>
            <person name="Carretero-Paulet L."/>
            <person name="Dereeper A."/>
            <person name="Droc G."/>
            <person name="Guyot R."/>
            <person name="Pietrella M."/>
            <person name="Zheng C."/>
            <person name="Alberti A."/>
            <person name="Anthony F."/>
            <person name="Aprea G."/>
            <person name="Aury J.M."/>
            <person name="Bento P."/>
            <person name="Bernard M."/>
            <person name="Bocs S."/>
            <person name="Campa C."/>
            <person name="Cenci A."/>
            <person name="Combes M.C."/>
            <person name="Crouzillat D."/>
            <person name="Da Silva C."/>
            <person name="Daddiego L."/>
            <person name="De Bellis F."/>
            <person name="Dussert S."/>
            <person name="Garsmeur O."/>
            <person name="Gayraud T."/>
            <person name="Guignon V."/>
            <person name="Jahn K."/>
            <person name="Jamilloux V."/>
            <person name="Joet T."/>
            <person name="Labadie K."/>
            <person name="Lan T."/>
            <person name="Leclercq J."/>
            <person name="Lepelley M."/>
            <person name="Leroy T."/>
            <person name="Li L.T."/>
            <person name="Librado P."/>
            <person name="Lopez L."/>
            <person name="Munoz A."/>
            <person name="Noel B."/>
            <person name="Pallavicini A."/>
            <person name="Perrotta G."/>
            <person name="Poncet V."/>
            <person name="Pot D."/>
            <person name="Priyono X."/>
            <person name="Rigoreau M."/>
            <person name="Rouard M."/>
            <person name="Rozas J."/>
            <person name="Tranchant-Dubreuil C."/>
            <person name="VanBuren R."/>
            <person name="Zhang Q."/>
            <person name="Andrade A.C."/>
            <person name="Argout X."/>
            <person name="Bertrand B."/>
            <person name="de Kochko A."/>
            <person name="Graziosi G."/>
            <person name="Henry R.J."/>
            <person name="Jayarama X."/>
            <person name="Ming R."/>
            <person name="Nagai C."/>
            <person name="Rounsley S."/>
            <person name="Sankoff D."/>
            <person name="Giuliano G."/>
            <person name="Albert V.A."/>
            <person name="Wincker P."/>
            <person name="Lashermes P."/>
        </authorList>
    </citation>
    <scope>NUCLEOTIDE SEQUENCE [LARGE SCALE GENOMIC DNA]</scope>
    <source>
        <strain evidence="4">cv. DH200-94</strain>
    </source>
</reference>
<dbReference type="GO" id="GO:0009821">
    <property type="term" value="P:alkaloid biosynthetic process"/>
    <property type="evidence" value="ECO:0007669"/>
    <property type="project" value="UniProtKB-ARBA"/>
</dbReference>
<dbReference type="GO" id="GO:0005975">
    <property type="term" value="P:carbohydrate metabolic process"/>
    <property type="evidence" value="ECO:0007669"/>
    <property type="project" value="InterPro"/>
</dbReference>
<protein>
    <submittedName>
        <fullName evidence="3">DH200=94 genomic scaffold, scaffold_7866</fullName>
    </submittedName>
</protein>
<dbReference type="PANTHER" id="PTHR10353:SF318">
    <property type="entry name" value="BETA-GLUCOSIDASE 31-RELATED"/>
    <property type="match status" value="1"/>
</dbReference>
<dbReference type="STRING" id="49390.A0A068VMJ9"/>
<evidence type="ECO:0000256" key="2">
    <source>
        <dbReference type="RuleBase" id="RU003690"/>
    </source>
</evidence>
<evidence type="ECO:0000313" key="4">
    <source>
        <dbReference type="Proteomes" id="UP000295252"/>
    </source>
</evidence>
<feature type="non-terminal residue" evidence="3">
    <location>
        <position position="1"/>
    </location>
</feature>
<keyword evidence="4" id="KW-1185">Reference proteome</keyword>
<dbReference type="OrthoDB" id="911808at2759"/>
<proteinExistence type="inferred from homology"/>
<dbReference type="PANTHER" id="PTHR10353">
    <property type="entry name" value="GLYCOSYL HYDROLASE"/>
    <property type="match status" value="1"/>
</dbReference>
<accession>A0A068VMJ9</accession>
<gene>
    <name evidence="3" type="ORF">GSCOC_T00010420001</name>
</gene>